<gene>
    <name evidence="2" type="ORF">MKW98_027343</name>
</gene>
<feature type="non-terminal residue" evidence="2">
    <location>
        <position position="103"/>
    </location>
</feature>
<sequence length="103" mass="11775">MDFHNQEMEKIKEIDILELRKEHGKDILPNMIMGDPRIWQTKGRNPGKGKGNAPSDSRFKSGMEISKEGKKPRMCKYCTLTGHDSRNCEEKKADQLRANNSNG</sequence>
<name>A0AAD4T321_9MAGN</name>
<evidence type="ECO:0000313" key="2">
    <source>
        <dbReference type="EMBL" id="KAI3934712.1"/>
    </source>
</evidence>
<reference evidence="2" key="1">
    <citation type="submission" date="2022-04" db="EMBL/GenBank/DDBJ databases">
        <title>A functionally conserved STORR gene fusion in Papaver species that diverged 16.8 million years ago.</title>
        <authorList>
            <person name="Catania T."/>
        </authorList>
    </citation>
    <scope>NUCLEOTIDE SEQUENCE</scope>
    <source>
        <strain evidence="2">S-188037</strain>
    </source>
</reference>
<evidence type="ECO:0000313" key="3">
    <source>
        <dbReference type="Proteomes" id="UP001202328"/>
    </source>
</evidence>
<feature type="region of interest" description="Disordered" evidence="1">
    <location>
        <begin position="36"/>
        <end position="67"/>
    </location>
</feature>
<dbReference type="AlphaFoldDB" id="A0AAD4T321"/>
<comment type="caution">
    <text evidence="2">The sequence shown here is derived from an EMBL/GenBank/DDBJ whole genome shotgun (WGS) entry which is preliminary data.</text>
</comment>
<proteinExistence type="predicted"/>
<accession>A0AAD4T321</accession>
<dbReference type="EMBL" id="JAJJMB010006422">
    <property type="protein sequence ID" value="KAI3934712.1"/>
    <property type="molecule type" value="Genomic_DNA"/>
</dbReference>
<keyword evidence="3" id="KW-1185">Reference proteome</keyword>
<protein>
    <submittedName>
        <fullName evidence="2">Uncharacterized protein</fullName>
    </submittedName>
</protein>
<organism evidence="2 3">
    <name type="scientific">Papaver atlanticum</name>
    <dbReference type="NCBI Taxonomy" id="357466"/>
    <lineage>
        <taxon>Eukaryota</taxon>
        <taxon>Viridiplantae</taxon>
        <taxon>Streptophyta</taxon>
        <taxon>Embryophyta</taxon>
        <taxon>Tracheophyta</taxon>
        <taxon>Spermatophyta</taxon>
        <taxon>Magnoliopsida</taxon>
        <taxon>Ranunculales</taxon>
        <taxon>Papaveraceae</taxon>
        <taxon>Papaveroideae</taxon>
        <taxon>Papaver</taxon>
    </lineage>
</organism>
<evidence type="ECO:0000256" key="1">
    <source>
        <dbReference type="SAM" id="MobiDB-lite"/>
    </source>
</evidence>
<dbReference type="Proteomes" id="UP001202328">
    <property type="component" value="Unassembled WGS sequence"/>
</dbReference>
<feature type="compositionally biased region" description="Basic and acidic residues" evidence="1">
    <location>
        <begin position="57"/>
        <end position="67"/>
    </location>
</feature>